<dbReference type="EnsemblPlants" id="QL02p037988:mrna">
    <property type="protein sequence ID" value="QL02p037988:mrna:CDS:1"/>
    <property type="gene ID" value="QL02p037988"/>
</dbReference>
<dbReference type="Gramene" id="QL02p037988:mrna">
    <property type="protein sequence ID" value="QL02p037988:mrna:CDS:1"/>
    <property type="gene ID" value="QL02p037988"/>
</dbReference>
<keyword evidence="2" id="KW-1185">Reference proteome</keyword>
<sequence length="97" mass="10942">MDPISLDNIDLMGDWVAEEPALLNPDDINWDCLNEPATLVNVEEDAELETIDVDDDNDDDNNNEHVLTNLPMGASSSYGSSFDDEFDHFFMDDDEED</sequence>
<organism evidence="1 2">
    <name type="scientific">Quercus lobata</name>
    <name type="common">Valley oak</name>
    <dbReference type="NCBI Taxonomy" id="97700"/>
    <lineage>
        <taxon>Eukaryota</taxon>
        <taxon>Viridiplantae</taxon>
        <taxon>Streptophyta</taxon>
        <taxon>Embryophyta</taxon>
        <taxon>Tracheophyta</taxon>
        <taxon>Spermatophyta</taxon>
        <taxon>Magnoliopsida</taxon>
        <taxon>eudicotyledons</taxon>
        <taxon>Gunneridae</taxon>
        <taxon>Pentapetalae</taxon>
        <taxon>rosids</taxon>
        <taxon>fabids</taxon>
        <taxon>Fagales</taxon>
        <taxon>Fagaceae</taxon>
        <taxon>Quercus</taxon>
    </lineage>
</organism>
<evidence type="ECO:0000313" key="2">
    <source>
        <dbReference type="Proteomes" id="UP000594261"/>
    </source>
</evidence>
<dbReference type="Proteomes" id="UP000594261">
    <property type="component" value="Chromosome 2"/>
</dbReference>
<reference evidence="1" key="2">
    <citation type="submission" date="2021-01" db="UniProtKB">
        <authorList>
            <consortium name="EnsemblPlants"/>
        </authorList>
    </citation>
    <scope>IDENTIFICATION</scope>
</reference>
<dbReference type="InParanoid" id="A0A7N2KVL3"/>
<reference evidence="2" key="1">
    <citation type="journal article" date="2016" name="G3 (Bethesda)">
        <title>First Draft Assembly and Annotation of the Genome of a California Endemic Oak Quercus lobata Nee (Fagaceae).</title>
        <authorList>
            <person name="Sork V.L."/>
            <person name="Fitz-Gibbon S.T."/>
            <person name="Puiu D."/>
            <person name="Crepeau M."/>
            <person name="Gugger P.F."/>
            <person name="Sherman R."/>
            <person name="Stevens K."/>
            <person name="Langley C.H."/>
            <person name="Pellegrini M."/>
            <person name="Salzberg S.L."/>
        </authorList>
    </citation>
    <scope>NUCLEOTIDE SEQUENCE [LARGE SCALE GENOMIC DNA]</scope>
    <source>
        <strain evidence="2">cv. SW786</strain>
    </source>
</reference>
<evidence type="ECO:0000313" key="1">
    <source>
        <dbReference type="EnsemblPlants" id="QL02p037988:mrna:CDS:1"/>
    </source>
</evidence>
<protein>
    <submittedName>
        <fullName evidence="1">Uncharacterized protein</fullName>
    </submittedName>
</protein>
<name>A0A7N2KVL3_QUELO</name>
<accession>A0A7N2KVL3</accession>
<proteinExistence type="predicted"/>
<dbReference type="AlphaFoldDB" id="A0A7N2KVL3"/>